<evidence type="ECO:0000256" key="3">
    <source>
        <dbReference type="ARBA" id="ARBA00012587"/>
    </source>
</evidence>
<name>Q8D3C6_WIGBR</name>
<dbReference type="Proteomes" id="UP000000562">
    <property type="component" value="Chromosome"/>
</dbReference>
<protein>
    <recommendedName>
        <fullName evidence="3">peptidoglycan lytic exotransglycosylase</fullName>
        <ecNumber evidence="3">4.2.2.n1</ecNumber>
    </recommendedName>
</protein>
<dbReference type="OrthoDB" id="5620293at2"/>
<evidence type="ECO:0000313" key="9">
    <source>
        <dbReference type="Proteomes" id="UP000000562"/>
    </source>
</evidence>
<dbReference type="CAZy" id="GH23">
    <property type="family name" value="Glycoside Hydrolase Family 23"/>
</dbReference>
<gene>
    <name evidence="8" type="primary">mltC</name>
</gene>
<dbReference type="GO" id="GO:0008933">
    <property type="term" value="F:peptidoglycan lytic transglycosylase activity"/>
    <property type="evidence" value="ECO:0007669"/>
    <property type="project" value="InterPro"/>
</dbReference>
<evidence type="ECO:0000256" key="4">
    <source>
        <dbReference type="ARBA" id="ARBA00023239"/>
    </source>
</evidence>
<dbReference type="GO" id="GO:0000270">
    <property type="term" value="P:peptidoglycan metabolic process"/>
    <property type="evidence" value="ECO:0007669"/>
    <property type="project" value="InterPro"/>
</dbReference>
<evidence type="ECO:0000256" key="1">
    <source>
        <dbReference type="ARBA" id="ARBA00001420"/>
    </source>
</evidence>
<dbReference type="STRING" id="36870.gene:10368553"/>
<dbReference type="PROSITE" id="PS00922">
    <property type="entry name" value="TRANSGLYCOSYLASE"/>
    <property type="match status" value="1"/>
</dbReference>
<dbReference type="HOGENOM" id="CLU_044583_0_0_6"/>
<accession>Q8D3C6</accession>
<dbReference type="SUPFAM" id="SSF53955">
    <property type="entry name" value="Lysozyme-like"/>
    <property type="match status" value="1"/>
</dbReference>
<reference evidence="8 9" key="1">
    <citation type="journal article" date="2002" name="Nat. Genet.">
        <title>Genome sequence of the endocellular obligate symbiont of tsetse flies, Wigglesworthia glossinidia.</title>
        <authorList>
            <person name="Akman L."/>
            <person name="Yamashita A."/>
            <person name="Watanabe H."/>
            <person name="Oshima K."/>
            <person name="Shiba T."/>
            <person name="Hattori M."/>
            <person name="Aksoy S."/>
        </authorList>
    </citation>
    <scope>NUCLEOTIDE SEQUENCE [LARGE SCALE GENOMIC DNA]</scope>
</reference>
<dbReference type="AlphaFoldDB" id="Q8D3C6"/>
<dbReference type="PANTHER" id="PTHR37423:SF2">
    <property type="entry name" value="MEMBRANE-BOUND LYTIC MUREIN TRANSGLYCOSYLASE C"/>
    <property type="match status" value="1"/>
</dbReference>
<feature type="domain" description="Murein transglycosylase-C N-terminal" evidence="7">
    <location>
        <begin position="30"/>
        <end position="188"/>
    </location>
</feature>
<comment type="catalytic activity">
    <reaction evidence="1">
        <text>Exolytic cleavage of the (1-&gt;4)-beta-glycosidic linkage between N-acetylmuramic acid (MurNAc) and N-acetylglucosamine (GlcNAc) residues in peptidoglycan, from either the reducing or the non-reducing ends of the peptidoglycan chains, with concomitant formation of a 1,6-anhydrobond in the MurNAc residue.</text>
        <dbReference type="EC" id="4.2.2.n1"/>
    </reaction>
</comment>
<dbReference type="InterPro" id="IPR024570">
    <property type="entry name" value="Murein_transglycosylaseC_N"/>
</dbReference>
<keyword evidence="4" id="KW-0456">Lyase</keyword>
<dbReference type="KEGG" id="wbr:mltC"/>
<evidence type="ECO:0000256" key="5">
    <source>
        <dbReference type="ARBA" id="ARBA00023316"/>
    </source>
</evidence>
<dbReference type="InterPro" id="IPR008258">
    <property type="entry name" value="Transglycosylase_SLT_dom_1"/>
</dbReference>
<comment type="similarity">
    <text evidence="2">Belongs to the transglycosylase Slt family.</text>
</comment>
<keyword evidence="5" id="KW-0961">Cell wall biogenesis/degradation</keyword>
<keyword evidence="9" id="KW-1185">Reference proteome</keyword>
<evidence type="ECO:0000259" key="6">
    <source>
        <dbReference type="Pfam" id="PF01464"/>
    </source>
</evidence>
<evidence type="ECO:0000256" key="2">
    <source>
        <dbReference type="ARBA" id="ARBA00007734"/>
    </source>
</evidence>
<evidence type="ECO:0000259" key="7">
    <source>
        <dbReference type="Pfam" id="PF11873"/>
    </source>
</evidence>
<dbReference type="EC" id="4.2.2.n1" evidence="3"/>
<dbReference type="GO" id="GO:0071555">
    <property type="term" value="P:cell wall organization"/>
    <property type="evidence" value="ECO:0007669"/>
    <property type="project" value="UniProtKB-KW"/>
</dbReference>
<dbReference type="GO" id="GO:0016020">
    <property type="term" value="C:membrane"/>
    <property type="evidence" value="ECO:0007669"/>
    <property type="project" value="InterPro"/>
</dbReference>
<evidence type="ECO:0000313" key="8">
    <source>
        <dbReference type="EMBL" id="BAC24221.1"/>
    </source>
</evidence>
<feature type="domain" description="Transglycosylase SLT" evidence="6">
    <location>
        <begin position="193"/>
        <end position="315"/>
    </location>
</feature>
<proteinExistence type="inferred from homology"/>
<dbReference type="PANTHER" id="PTHR37423">
    <property type="entry name" value="SOLUBLE LYTIC MUREIN TRANSGLYCOSYLASE-RELATED"/>
    <property type="match status" value="1"/>
</dbReference>
<dbReference type="Pfam" id="PF11873">
    <property type="entry name" value="Mltc_N"/>
    <property type="match status" value="1"/>
</dbReference>
<sequence>MKKISFLFIVIFLQTSCSNSHNNINQNKLINKNSLNIIVKNIISDSENTWNDNKIFMIEHSKVYNYNNKNITLINIDFTFKKIVIETDFKKDPKNYLRQAIIIALLLNNDFSDFDQNNKYNILQRKEPLLYGQVVDNYGVYIRHKWRANKFANYLLKTNLKTYKNNKKQIWSVSIPLKFNRSDKRANKYLNFIYKSSKRYNVDKSLILAIIEAESNFNPHAISNSNALGLMQIVQHTAGKDVFKMRGKLGYPSKNALLNPEKNIDIGTAYLSLLRDNYLSSILNPISKRYAMIASYHGGVSAMLTTFSSNQIKAFHIINNLSPEEVYRLIYKKHPSIESRRYLFKVYNLQKAYCK</sequence>
<dbReference type="EMBL" id="BA000021">
    <property type="protein sequence ID" value="BAC24221.1"/>
    <property type="molecule type" value="Genomic_DNA"/>
</dbReference>
<dbReference type="eggNOG" id="COG0741">
    <property type="taxonomic scope" value="Bacteria"/>
</dbReference>
<dbReference type="InterPro" id="IPR023346">
    <property type="entry name" value="Lysozyme-like_dom_sf"/>
</dbReference>
<organism evidence="8 9">
    <name type="scientific">Wigglesworthia glossinidia brevipalpis</name>
    <dbReference type="NCBI Taxonomy" id="36870"/>
    <lineage>
        <taxon>Bacteria</taxon>
        <taxon>Pseudomonadati</taxon>
        <taxon>Pseudomonadota</taxon>
        <taxon>Gammaproteobacteria</taxon>
        <taxon>Enterobacterales</taxon>
        <taxon>Erwiniaceae</taxon>
        <taxon>Wigglesworthia</taxon>
    </lineage>
</organism>
<dbReference type="Pfam" id="PF01464">
    <property type="entry name" value="SLT"/>
    <property type="match status" value="1"/>
</dbReference>
<dbReference type="CDD" id="cd16893">
    <property type="entry name" value="LT_MltC_MltE"/>
    <property type="match status" value="1"/>
</dbReference>
<dbReference type="InterPro" id="IPR000189">
    <property type="entry name" value="Transglyc_AS"/>
</dbReference>
<dbReference type="Gene3D" id="1.10.530.10">
    <property type="match status" value="1"/>
</dbReference>